<sequence length="229" mass="26434">MSASQQRVLVIDDDFMIANLHGKYIEQQEGYQLVGIAKNFDETVSLSSKLKPDLLLLDVYLPDRSGLEVLRDIRSRNLRCDVILITAATEIHIIEEAFRLGIFNYLIKPFKLDLLKETLKKYSQYKSHLLSSNQLDQNFVEGLKKYRAPKSHLEEKLPKGLDLRTLERIKKSIKQEQQLSSAAQIAQLAGVSRSTARAYLDYLIEKDFIEEFLQYGTVGRPQRLFQLKE</sequence>
<dbReference type="InterPro" id="IPR024187">
    <property type="entry name" value="Sig_transdc_resp-reg_cit/mal"/>
</dbReference>
<evidence type="ECO:0000256" key="7">
    <source>
        <dbReference type="ARBA" id="ARBA00023159"/>
    </source>
</evidence>
<keyword evidence="5" id="KW-0805">Transcription regulation</keyword>
<dbReference type="InterPro" id="IPR036388">
    <property type="entry name" value="WH-like_DNA-bd_sf"/>
</dbReference>
<dbReference type="Pfam" id="PF20714">
    <property type="entry name" value="HTH_64"/>
    <property type="match status" value="1"/>
</dbReference>
<evidence type="ECO:0000256" key="5">
    <source>
        <dbReference type="ARBA" id="ARBA00023015"/>
    </source>
</evidence>
<dbReference type="InterPro" id="IPR051271">
    <property type="entry name" value="2C-system_Tx_regulators"/>
</dbReference>
<keyword evidence="4" id="KW-0902">Two-component regulatory system</keyword>
<dbReference type="GO" id="GO:0000156">
    <property type="term" value="F:phosphorelay response regulator activity"/>
    <property type="evidence" value="ECO:0007669"/>
    <property type="project" value="TreeGrafter"/>
</dbReference>
<dbReference type="GO" id="GO:0003700">
    <property type="term" value="F:DNA-binding transcription factor activity"/>
    <property type="evidence" value="ECO:0007669"/>
    <property type="project" value="InterPro"/>
</dbReference>
<evidence type="ECO:0000313" key="11">
    <source>
        <dbReference type="EMBL" id="ETI69227.1"/>
    </source>
</evidence>
<name>A0AB94IQD4_9BACI</name>
<dbReference type="GO" id="GO:0005737">
    <property type="term" value="C:cytoplasm"/>
    <property type="evidence" value="ECO:0007669"/>
    <property type="project" value="UniProtKB-SubCell"/>
</dbReference>
<dbReference type="SUPFAM" id="SSF46785">
    <property type="entry name" value="Winged helix' DNA-binding domain"/>
    <property type="match status" value="1"/>
</dbReference>
<keyword evidence="6" id="KW-0238">DNA-binding</keyword>
<dbReference type="PANTHER" id="PTHR45526:SF1">
    <property type="entry name" value="TRANSCRIPTIONAL REGULATORY PROTEIN DCUR-RELATED"/>
    <property type="match status" value="1"/>
</dbReference>
<evidence type="ECO:0000256" key="2">
    <source>
        <dbReference type="ARBA" id="ARBA00022490"/>
    </source>
</evidence>
<gene>
    <name evidence="11" type="ORF">BAVI_08361</name>
</gene>
<dbReference type="InterPro" id="IPR001789">
    <property type="entry name" value="Sig_transdc_resp-reg_receiver"/>
</dbReference>
<dbReference type="RefSeq" id="WP_024027877.1">
    <property type="nucleotide sequence ID" value="NZ_ALAN01000057.1"/>
</dbReference>
<dbReference type="SMART" id="SM00448">
    <property type="entry name" value="REC"/>
    <property type="match status" value="1"/>
</dbReference>
<accession>A0AB94IQD4</accession>
<reference evidence="11 12" key="1">
    <citation type="journal article" date="2014" name="Environ. Microbiol.">
        <title>The nitrate-ammonifying and nosZ-carrying bacterium Bacillus vireti is a potent source and sink for nitric and nitrous oxide under high nitrate conditions.</title>
        <authorList>
            <person name="Mania D."/>
            <person name="Heylen K."/>
            <person name="van Spanning R.J."/>
            <person name="Frostegard A."/>
        </authorList>
    </citation>
    <scope>NUCLEOTIDE SEQUENCE [LARGE SCALE GENOMIC DNA]</scope>
    <source>
        <strain evidence="11 12">LMG 21834</strain>
    </source>
</reference>
<keyword evidence="2" id="KW-0963">Cytoplasm</keyword>
<dbReference type="Gene3D" id="3.40.50.2300">
    <property type="match status" value="1"/>
</dbReference>
<dbReference type="PIRSF" id="PIRSF006171">
    <property type="entry name" value="RR_citrat_malat"/>
    <property type="match status" value="1"/>
</dbReference>
<dbReference type="EMBL" id="ALAN01000057">
    <property type="protein sequence ID" value="ETI69227.1"/>
    <property type="molecule type" value="Genomic_DNA"/>
</dbReference>
<dbReference type="Proteomes" id="UP000018877">
    <property type="component" value="Unassembled WGS sequence"/>
</dbReference>
<evidence type="ECO:0000256" key="3">
    <source>
        <dbReference type="ARBA" id="ARBA00022553"/>
    </source>
</evidence>
<dbReference type="GO" id="GO:0003677">
    <property type="term" value="F:DNA binding"/>
    <property type="evidence" value="ECO:0007669"/>
    <property type="project" value="UniProtKB-KW"/>
</dbReference>
<keyword evidence="3 9" id="KW-0597">Phosphoprotein</keyword>
<feature type="domain" description="Response regulatory" evidence="10">
    <location>
        <begin position="7"/>
        <end position="123"/>
    </location>
</feature>
<comment type="subcellular location">
    <subcellularLocation>
        <location evidence="1">Cytoplasm</location>
    </subcellularLocation>
</comment>
<proteinExistence type="predicted"/>
<feature type="modified residue" description="4-aspartylphosphate" evidence="9">
    <location>
        <position position="58"/>
    </location>
</feature>
<dbReference type="Pfam" id="PF00072">
    <property type="entry name" value="Response_reg"/>
    <property type="match status" value="1"/>
</dbReference>
<protein>
    <submittedName>
        <fullName evidence="11">Response regulator receiver</fullName>
    </submittedName>
</protein>
<dbReference type="Gene3D" id="1.10.10.10">
    <property type="entry name" value="Winged helix-like DNA-binding domain superfamily/Winged helix DNA-binding domain"/>
    <property type="match status" value="1"/>
</dbReference>
<keyword evidence="12" id="KW-1185">Reference proteome</keyword>
<evidence type="ECO:0000256" key="8">
    <source>
        <dbReference type="ARBA" id="ARBA00023163"/>
    </source>
</evidence>
<evidence type="ECO:0000313" key="12">
    <source>
        <dbReference type="Proteomes" id="UP000018877"/>
    </source>
</evidence>
<dbReference type="InterPro" id="IPR036390">
    <property type="entry name" value="WH_DNA-bd_sf"/>
</dbReference>
<dbReference type="InterPro" id="IPR048714">
    <property type="entry name" value="DpiA-like_HTH"/>
</dbReference>
<dbReference type="InterPro" id="IPR011006">
    <property type="entry name" value="CheY-like_superfamily"/>
</dbReference>
<dbReference type="AlphaFoldDB" id="A0AB94IQD4"/>
<evidence type="ECO:0000259" key="10">
    <source>
        <dbReference type="PROSITE" id="PS50110"/>
    </source>
</evidence>
<organism evidence="11 12">
    <name type="scientific">Neobacillus vireti LMG 21834</name>
    <dbReference type="NCBI Taxonomy" id="1131730"/>
    <lineage>
        <taxon>Bacteria</taxon>
        <taxon>Bacillati</taxon>
        <taxon>Bacillota</taxon>
        <taxon>Bacilli</taxon>
        <taxon>Bacillales</taxon>
        <taxon>Bacillaceae</taxon>
        <taxon>Neobacillus</taxon>
    </lineage>
</organism>
<evidence type="ECO:0000256" key="1">
    <source>
        <dbReference type="ARBA" id="ARBA00004496"/>
    </source>
</evidence>
<dbReference type="PROSITE" id="PS50110">
    <property type="entry name" value="RESPONSE_REGULATORY"/>
    <property type="match status" value="1"/>
</dbReference>
<keyword evidence="7" id="KW-0010">Activator</keyword>
<dbReference type="PANTHER" id="PTHR45526">
    <property type="entry name" value="TRANSCRIPTIONAL REGULATORY PROTEIN DPIA"/>
    <property type="match status" value="1"/>
</dbReference>
<dbReference type="SUPFAM" id="SSF52172">
    <property type="entry name" value="CheY-like"/>
    <property type="match status" value="1"/>
</dbReference>
<evidence type="ECO:0000256" key="4">
    <source>
        <dbReference type="ARBA" id="ARBA00023012"/>
    </source>
</evidence>
<comment type="caution">
    <text evidence="11">The sequence shown here is derived from an EMBL/GenBank/DDBJ whole genome shotgun (WGS) entry which is preliminary data.</text>
</comment>
<evidence type="ECO:0000256" key="6">
    <source>
        <dbReference type="ARBA" id="ARBA00023125"/>
    </source>
</evidence>
<evidence type="ECO:0000256" key="9">
    <source>
        <dbReference type="PROSITE-ProRule" id="PRU00169"/>
    </source>
</evidence>
<keyword evidence="8" id="KW-0804">Transcription</keyword>